<sequence>MSAHPTLTPPAFTSRVVPVIVITDVAQAVPLAQALLDGGVDVMEITLRHAAGLPAIEAVARAVPQMHVGAGTVTRADEVRRVKDAGASFALSPGMTDALVQAAFDAELPFMPGVMTPGEVMRARDHGFRLVKLFPAEQAGGLGMLKALGGPLGDMRFCPTGGVSVDNMGAFLRLPNVAMVGGSWLTPVALLEAGRWDEVTRLARAAMGIAADVASVAVTG</sequence>
<dbReference type="GO" id="GO:0008675">
    <property type="term" value="F:2-dehydro-3-deoxy-phosphogluconate aldolase activity"/>
    <property type="evidence" value="ECO:0007669"/>
    <property type="project" value="UniProtKB-EC"/>
</dbReference>
<gene>
    <name evidence="9" type="ORF">EV672_101725</name>
</gene>
<dbReference type="PROSITE" id="PS00159">
    <property type="entry name" value="ALDOLASE_KDPG_KHG_1"/>
    <property type="match status" value="1"/>
</dbReference>
<name>A0A4R6RPA3_9BURK</name>
<evidence type="ECO:0000313" key="10">
    <source>
        <dbReference type="Proteomes" id="UP000294593"/>
    </source>
</evidence>
<comment type="caution">
    <text evidence="9">The sequence shown here is derived from an EMBL/GenBank/DDBJ whole genome shotgun (WGS) entry which is preliminary data.</text>
</comment>
<keyword evidence="7" id="KW-0704">Schiff base</keyword>
<evidence type="ECO:0000256" key="3">
    <source>
        <dbReference type="ARBA" id="ARBA00006906"/>
    </source>
</evidence>
<dbReference type="InterPro" id="IPR000887">
    <property type="entry name" value="Aldlse_KDPG_KHG"/>
</dbReference>
<proteinExistence type="inferred from homology"/>
<dbReference type="EC" id="4.1.2.14" evidence="5"/>
<dbReference type="InterPro" id="IPR013785">
    <property type="entry name" value="Aldolase_TIM"/>
</dbReference>
<evidence type="ECO:0000256" key="4">
    <source>
        <dbReference type="ARBA" id="ARBA00011233"/>
    </source>
</evidence>
<dbReference type="CDD" id="cd00452">
    <property type="entry name" value="KDPG_aldolase"/>
    <property type="match status" value="1"/>
</dbReference>
<organism evidence="9 10">
    <name type="scientific">Aquabacterium commune</name>
    <dbReference type="NCBI Taxonomy" id="70586"/>
    <lineage>
        <taxon>Bacteria</taxon>
        <taxon>Pseudomonadati</taxon>
        <taxon>Pseudomonadota</taxon>
        <taxon>Betaproteobacteria</taxon>
        <taxon>Burkholderiales</taxon>
        <taxon>Aquabacterium</taxon>
    </lineage>
</organism>
<protein>
    <recommendedName>
        <fullName evidence="5">2-dehydro-3-deoxy-phosphogluconate aldolase</fullName>
        <ecNumber evidence="5">4.1.2.14</ecNumber>
    </recommendedName>
</protein>
<dbReference type="Pfam" id="PF01081">
    <property type="entry name" value="Aldolase"/>
    <property type="match status" value="1"/>
</dbReference>
<dbReference type="NCBIfam" id="NF004325">
    <property type="entry name" value="PRK05718.1"/>
    <property type="match status" value="1"/>
</dbReference>
<dbReference type="PANTHER" id="PTHR30246">
    <property type="entry name" value="2-KETO-3-DEOXY-6-PHOSPHOGLUCONATE ALDOLASE"/>
    <property type="match status" value="1"/>
</dbReference>
<comment type="pathway">
    <text evidence="2">Carbohydrate acid metabolism; 2-dehydro-3-deoxy-D-gluconate degradation; D-glyceraldehyde 3-phosphate and pyruvate from 2-dehydro-3-deoxy-D-gluconate: step 2/2.</text>
</comment>
<dbReference type="EMBL" id="SNXW01000001">
    <property type="protein sequence ID" value="TDP88573.1"/>
    <property type="molecule type" value="Genomic_DNA"/>
</dbReference>
<dbReference type="RefSeq" id="WP_133606278.1">
    <property type="nucleotide sequence ID" value="NZ_SNXW01000001.1"/>
</dbReference>
<dbReference type="PANTHER" id="PTHR30246:SF1">
    <property type="entry name" value="2-DEHYDRO-3-DEOXY-6-PHOSPHOGALACTONATE ALDOLASE-RELATED"/>
    <property type="match status" value="1"/>
</dbReference>
<reference evidence="9 10" key="1">
    <citation type="submission" date="2019-03" db="EMBL/GenBank/DDBJ databases">
        <title>Genomic Encyclopedia of Type Strains, Phase IV (KMG-IV): sequencing the most valuable type-strain genomes for metagenomic binning, comparative biology and taxonomic classification.</title>
        <authorList>
            <person name="Goeker M."/>
        </authorList>
    </citation>
    <scope>NUCLEOTIDE SEQUENCE [LARGE SCALE GENOMIC DNA]</scope>
    <source>
        <strain evidence="9 10">DSM 11901</strain>
    </source>
</reference>
<evidence type="ECO:0000256" key="1">
    <source>
        <dbReference type="ARBA" id="ARBA00000654"/>
    </source>
</evidence>
<evidence type="ECO:0000256" key="7">
    <source>
        <dbReference type="ARBA" id="ARBA00023270"/>
    </source>
</evidence>
<dbReference type="InterPro" id="IPR031338">
    <property type="entry name" value="KDPG/KHG_AS_2"/>
</dbReference>
<evidence type="ECO:0000256" key="5">
    <source>
        <dbReference type="ARBA" id="ARBA00013063"/>
    </source>
</evidence>
<evidence type="ECO:0000256" key="2">
    <source>
        <dbReference type="ARBA" id="ARBA00004736"/>
    </source>
</evidence>
<dbReference type="AlphaFoldDB" id="A0A4R6RPA3"/>
<keyword evidence="8" id="KW-0119">Carbohydrate metabolism</keyword>
<keyword evidence="10" id="KW-1185">Reference proteome</keyword>
<evidence type="ECO:0000313" key="9">
    <source>
        <dbReference type="EMBL" id="TDP88573.1"/>
    </source>
</evidence>
<comment type="similarity">
    <text evidence="3">Belongs to the KHG/KDPG aldolase family.</text>
</comment>
<evidence type="ECO:0000256" key="6">
    <source>
        <dbReference type="ARBA" id="ARBA00023239"/>
    </source>
</evidence>
<keyword evidence="6" id="KW-0456">Lyase</keyword>
<dbReference type="Gene3D" id="3.20.20.70">
    <property type="entry name" value="Aldolase class I"/>
    <property type="match status" value="1"/>
</dbReference>
<dbReference type="Proteomes" id="UP000294593">
    <property type="component" value="Unassembled WGS sequence"/>
</dbReference>
<comment type="subunit">
    <text evidence="4">Homotrimer.</text>
</comment>
<dbReference type="SUPFAM" id="SSF51569">
    <property type="entry name" value="Aldolase"/>
    <property type="match status" value="1"/>
</dbReference>
<comment type="catalytic activity">
    <reaction evidence="1">
        <text>2-dehydro-3-deoxy-6-phospho-D-gluconate = D-glyceraldehyde 3-phosphate + pyruvate</text>
        <dbReference type="Rhea" id="RHEA:17089"/>
        <dbReference type="ChEBI" id="CHEBI:15361"/>
        <dbReference type="ChEBI" id="CHEBI:57569"/>
        <dbReference type="ChEBI" id="CHEBI:59776"/>
        <dbReference type="EC" id="4.1.2.14"/>
    </reaction>
</comment>
<dbReference type="OrthoDB" id="9805177at2"/>
<dbReference type="InterPro" id="IPR031337">
    <property type="entry name" value="KDPG/KHG_AS_1"/>
</dbReference>
<evidence type="ECO:0000256" key="8">
    <source>
        <dbReference type="ARBA" id="ARBA00023277"/>
    </source>
</evidence>
<dbReference type="NCBIfam" id="TIGR01182">
    <property type="entry name" value="eda"/>
    <property type="match status" value="1"/>
</dbReference>
<accession>A0A4R6RPA3</accession>
<dbReference type="PROSITE" id="PS00160">
    <property type="entry name" value="ALDOLASE_KDPG_KHG_2"/>
    <property type="match status" value="1"/>
</dbReference>